<evidence type="ECO:0000256" key="2">
    <source>
        <dbReference type="ARBA" id="ARBA00023315"/>
    </source>
</evidence>
<dbReference type="Proteomes" id="UP000318102">
    <property type="component" value="Unassembled WGS sequence"/>
</dbReference>
<evidence type="ECO:0000256" key="1">
    <source>
        <dbReference type="ARBA" id="ARBA00022679"/>
    </source>
</evidence>
<gene>
    <name evidence="4" type="ORF">FPZ44_15470</name>
</gene>
<dbReference type="RefSeq" id="WP_144991434.1">
    <property type="nucleotide sequence ID" value="NZ_VNJK01000001.1"/>
</dbReference>
<dbReference type="OrthoDB" id="9793138at2"/>
<dbReference type="PANTHER" id="PTHR30602:SF12">
    <property type="entry name" value="AMINO-ACID ACETYLTRANSFERASE NAGS1, CHLOROPLASTIC-RELATED"/>
    <property type="match status" value="1"/>
</dbReference>
<keyword evidence="2" id="KW-0012">Acyltransferase</keyword>
<dbReference type="NCBIfam" id="NF005840">
    <property type="entry name" value="PRK07757.1"/>
    <property type="match status" value="1"/>
</dbReference>
<dbReference type="EMBL" id="VNJK01000001">
    <property type="protein sequence ID" value="TVX94327.1"/>
    <property type="molecule type" value="Genomic_DNA"/>
</dbReference>
<dbReference type="Pfam" id="PF00583">
    <property type="entry name" value="Acetyltransf_1"/>
    <property type="match status" value="1"/>
</dbReference>
<reference evidence="4 5" key="1">
    <citation type="submission" date="2019-07" db="EMBL/GenBank/DDBJ databases">
        <authorList>
            <person name="Kim J."/>
        </authorList>
    </citation>
    <scope>NUCLEOTIDE SEQUENCE [LARGE SCALE GENOMIC DNA]</scope>
    <source>
        <strain evidence="4 5">N4</strain>
    </source>
</reference>
<dbReference type="PROSITE" id="PS51186">
    <property type="entry name" value="GNAT"/>
    <property type="match status" value="1"/>
</dbReference>
<proteinExistence type="predicted"/>
<evidence type="ECO:0000313" key="5">
    <source>
        <dbReference type="Proteomes" id="UP000318102"/>
    </source>
</evidence>
<dbReference type="PANTHER" id="PTHR30602">
    <property type="entry name" value="AMINO-ACID ACETYLTRANSFERASE"/>
    <property type="match status" value="1"/>
</dbReference>
<dbReference type="InterPro" id="IPR010167">
    <property type="entry name" value="NH2A_AcTrfase"/>
</dbReference>
<keyword evidence="5" id="KW-1185">Reference proteome</keyword>
<dbReference type="GO" id="GO:0006526">
    <property type="term" value="P:L-arginine biosynthetic process"/>
    <property type="evidence" value="ECO:0007669"/>
    <property type="project" value="InterPro"/>
</dbReference>
<dbReference type="Gene3D" id="3.40.630.30">
    <property type="match status" value="1"/>
</dbReference>
<dbReference type="AlphaFoldDB" id="A0A559J369"/>
<dbReference type="GO" id="GO:0005737">
    <property type="term" value="C:cytoplasm"/>
    <property type="evidence" value="ECO:0007669"/>
    <property type="project" value="InterPro"/>
</dbReference>
<accession>A0A559J369</accession>
<dbReference type="InterPro" id="IPR016181">
    <property type="entry name" value="Acyl_CoA_acyltransferase"/>
</dbReference>
<keyword evidence="1" id="KW-0808">Transferase</keyword>
<dbReference type="InterPro" id="IPR000182">
    <property type="entry name" value="GNAT_dom"/>
</dbReference>
<sequence>MTTTLVCRSATESDIEALFQLIQGYAVQGIMLPRTREMLATLIPDFVVVETEGELVGCGSLCQLGQDLVEVRSLGISPGYQGRGIGSMIMDSLMQMAKERELTKVMALTYEVRFFEKNGFTVVEKEIFPEKVWKDCIHCSKQHCCDEIAVLKVLN</sequence>
<dbReference type="SUPFAM" id="SSF55729">
    <property type="entry name" value="Acyl-CoA N-acyltransferases (Nat)"/>
    <property type="match status" value="1"/>
</dbReference>
<organism evidence="4 5">
    <name type="scientific">Paenibacillus agilis</name>
    <dbReference type="NCBI Taxonomy" id="3020863"/>
    <lineage>
        <taxon>Bacteria</taxon>
        <taxon>Bacillati</taxon>
        <taxon>Bacillota</taxon>
        <taxon>Bacilli</taxon>
        <taxon>Bacillales</taxon>
        <taxon>Paenibacillaceae</taxon>
        <taxon>Paenibacillus</taxon>
    </lineage>
</organism>
<feature type="domain" description="N-acetyltransferase" evidence="3">
    <location>
        <begin position="5"/>
        <end position="155"/>
    </location>
</feature>
<evidence type="ECO:0000259" key="3">
    <source>
        <dbReference type="PROSITE" id="PS51186"/>
    </source>
</evidence>
<evidence type="ECO:0000313" key="4">
    <source>
        <dbReference type="EMBL" id="TVX94327.1"/>
    </source>
</evidence>
<protein>
    <submittedName>
        <fullName evidence="4">N-acetyltransferase</fullName>
    </submittedName>
</protein>
<dbReference type="GO" id="GO:0004042">
    <property type="term" value="F:L-glutamate N-acetyltransferase activity"/>
    <property type="evidence" value="ECO:0007669"/>
    <property type="project" value="InterPro"/>
</dbReference>
<comment type="caution">
    <text evidence="4">The sequence shown here is derived from an EMBL/GenBank/DDBJ whole genome shotgun (WGS) entry which is preliminary data.</text>
</comment>
<name>A0A559J369_9BACL</name>
<dbReference type="CDD" id="cd04301">
    <property type="entry name" value="NAT_SF"/>
    <property type="match status" value="1"/>
</dbReference>